<evidence type="ECO:0000256" key="5">
    <source>
        <dbReference type="ARBA" id="ARBA00023136"/>
    </source>
</evidence>
<dbReference type="InterPro" id="IPR005495">
    <property type="entry name" value="LptG/LptF_permease"/>
</dbReference>
<keyword evidence="2" id="KW-1003">Cell membrane</keyword>
<accession>A0A1W6BZ77</accession>
<feature type="transmembrane region" description="Helical" evidence="6">
    <location>
        <begin position="297"/>
        <end position="318"/>
    </location>
</feature>
<name>A0A1W6BZ77_9BACT</name>
<organism evidence="7 8">
    <name type="scientific">Campylobacter cuniculorum DSM 23162 = LMG 24588</name>
    <dbReference type="NCBI Taxonomy" id="1121267"/>
    <lineage>
        <taxon>Bacteria</taxon>
        <taxon>Pseudomonadati</taxon>
        <taxon>Campylobacterota</taxon>
        <taxon>Epsilonproteobacteria</taxon>
        <taxon>Campylobacterales</taxon>
        <taxon>Campylobacteraceae</taxon>
        <taxon>Campylobacter</taxon>
    </lineage>
</organism>
<feature type="transmembrane region" description="Helical" evidence="6">
    <location>
        <begin position="98"/>
        <end position="122"/>
    </location>
</feature>
<sequence length="352" mass="40070">MRIFFYFISSIYLKNFFIIFIALLGFYCGIDLLLNFKKLPDSANLDLLYVLFLAFSAITYILPLSLIFALVLSLTTMIRNNELISLYALGLSKKIVVLYPFLWALFFCFVYIAFNFTSFAYANDYRKNILKNGSANKQSGEVFLKFNDSFAYVGKLQSGSDSVSEIKIFNIKDFNLNSYIVAKEAFFSHNAWNLKEGNLTTLPKEYLLGERGLEIQEFEILEGLKGFEPKVIEGIASNSNYSIKDALISLSLFKAQNISTQAVKISLYKSIFTPFFAPFLMLIVCYFFPAISRFFNLALVIFISIVATILIWGILLLLTRLSENAVILSEVGIIMPVVILAFLGLFMFYKNK</sequence>
<dbReference type="STRING" id="1121267.CCUN_1804"/>
<feature type="transmembrane region" description="Helical" evidence="6">
    <location>
        <begin position="271"/>
        <end position="291"/>
    </location>
</feature>
<keyword evidence="5 6" id="KW-0472">Membrane</keyword>
<dbReference type="RefSeq" id="WP_027305328.1">
    <property type="nucleotide sequence ID" value="NZ_CP020867.1"/>
</dbReference>
<dbReference type="Pfam" id="PF03739">
    <property type="entry name" value="LptF_LptG"/>
    <property type="match status" value="1"/>
</dbReference>
<dbReference type="KEGG" id="ccun:CCUN_1804"/>
<feature type="transmembrane region" description="Helical" evidence="6">
    <location>
        <begin position="16"/>
        <end position="36"/>
    </location>
</feature>
<evidence type="ECO:0000256" key="3">
    <source>
        <dbReference type="ARBA" id="ARBA00022692"/>
    </source>
</evidence>
<evidence type="ECO:0000313" key="8">
    <source>
        <dbReference type="Proteomes" id="UP000192902"/>
    </source>
</evidence>
<feature type="transmembrane region" description="Helical" evidence="6">
    <location>
        <begin position="325"/>
        <end position="349"/>
    </location>
</feature>
<evidence type="ECO:0000313" key="7">
    <source>
        <dbReference type="EMBL" id="ARJ57372.1"/>
    </source>
</evidence>
<evidence type="ECO:0000256" key="1">
    <source>
        <dbReference type="ARBA" id="ARBA00004651"/>
    </source>
</evidence>
<keyword evidence="4 6" id="KW-1133">Transmembrane helix</keyword>
<evidence type="ECO:0000256" key="4">
    <source>
        <dbReference type="ARBA" id="ARBA00022989"/>
    </source>
</evidence>
<dbReference type="GO" id="GO:0043190">
    <property type="term" value="C:ATP-binding cassette (ABC) transporter complex"/>
    <property type="evidence" value="ECO:0007669"/>
    <property type="project" value="TreeGrafter"/>
</dbReference>
<dbReference type="AlphaFoldDB" id="A0A1W6BZ77"/>
<dbReference type="Proteomes" id="UP000192902">
    <property type="component" value="Chromosome"/>
</dbReference>
<keyword evidence="3 6" id="KW-0812">Transmembrane</keyword>
<evidence type="ECO:0000256" key="2">
    <source>
        <dbReference type="ARBA" id="ARBA00022475"/>
    </source>
</evidence>
<dbReference type="GO" id="GO:0015920">
    <property type="term" value="P:lipopolysaccharide transport"/>
    <property type="evidence" value="ECO:0007669"/>
    <property type="project" value="TreeGrafter"/>
</dbReference>
<dbReference type="OrthoDB" id="5372305at2"/>
<feature type="transmembrane region" description="Helical" evidence="6">
    <location>
        <begin position="48"/>
        <end position="78"/>
    </location>
</feature>
<dbReference type="PANTHER" id="PTHR33529">
    <property type="entry name" value="SLR0882 PROTEIN-RELATED"/>
    <property type="match status" value="1"/>
</dbReference>
<dbReference type="EMBL" id="CP020867">
    <property type="protein sequence ID" value="ARJ57372.1"/>
    <property type="molecule type" value="Genomic_DNA"/>
</dbReference>
<protein>
    <submittedName>
        <fullName evidence="7">Putative lipooligosaccharide transport system, permease component (LptG family)</fullName>
    </submittedName>
</protein>
<proteinExistence type="predicted"/>
<dbReference type="PANTHER" id="PTHR33529:SF6">
    <property type="entry name" value="YJGP_YJGQ FAMILY PERMEASE"/>
    <property type="match status" value="1"/>
</dbReference>
<comment type="subcellular location">
    <subcellularLocation>
        <location evidence="1">Cell membrane</location>
        <topology evidence="1">Multi-pass membrane protein</topology>
    </subcellularLocation>
</comment>
<evidence type="ECO:0000256" key="6">
    <source>
        <dbReference type="SAM" id="Phobius"/>
    </source>
</evidence>
<reference evidence="7 8" key="1">
    <citation type="submission" date="2017-04" db="EMBL/GenBank/DDBJ databases">
        <title>Complete genome sequence of the Campylobacter cuniculorum type strain LMG24588.</title>
        <authorList>
            <person name="Miller W.G."/>
            <person name="Yee E."/>
            <person name="Revez J."/>
            <person name="Bono J.L."/>
            <person name="Rossi M."/>
        </authorList>
    </citation>
    <scope>NUCLEOTIDE SEQUENCE [LARGE SCALE GENOMIC DNA]</scope>
    <source>
        <strain evidence="7 8">LMG 24588</strain>
    </source>
</reference>
<dbReference type="eggNOG" id="COG0795">
    <property type="taxonomic scope" value="Bacteria"/>
</dbReference>
<gene>
    <name evidence="7" type="ORF">CCUN_1804</name>
</gene>